<comment type="caution">
    <text evidence="3">The sequence shown here is derived from an EMBL/GenBank/DDBJ whole genome shotgun (WGS) entry which is preliminary data.</text>
</comment>
<feature type="transmembrane region" description="Helical" evidence="2">
    <location>
        <begin position="304"/>
        <end position="327"/>
    </location>
</feature>
<keyword evidence="2" id="KW-0812">Transmembrane</keyword>
<feature type="transmembrane region" description="Helical" evidence="2">
    <location>
        <begin position="339"/>
        <end position="362"/>
    </location>
</feature>
<dbReference type="Pfam" id="PF07690">
    <property type="entry name" value="MFS_1"/>
    <property type="match status" value="1"/>
</dbReference>
<evidence type="ECO:0000256" key="2">
    <source>
        <dbReference type="SAM" id="Phobius"/>
    </source>
</evidence>
<evidence type="ECO:0000313" key="3">
    <source>
        <dbReference type="EMBL" id="HIX95836.1"/>
    </source>
</evidence>
<proteinExistence type="predicted"/>
<dbReference type="PANTHER" id="PTHR23526:SF2">
    <property type="entry name" value="MAJOR FACILITATOR SUPERFAMILY (MFS) PROFILE DOMAIN-CONTAINING PROTEIN"/>
    <property type="match status" value="1"/>
</dbReference>
<evidence type="ECO:0000256" key="1">
    <source>
        <dbReference type="ARBA" id="ARBA00004651"/>
    </source>
</evidence>
<dbReference type="GO" id="GO:0022857">
    <property type="term" value="F:transmembrane transporter activity"/>
    <property type="evidence" value="ECO:0007669"/>
    <property type="project" value="InterPro"/>
</dbReference>
<comment type="subcellular location">
    <subcellularLocation>
        <location evidence="1">Cell membrane</location>
        <topology evidence="1">Multi-pass membrane protein</topology>
    </subcellularLocation>
</comment>
<keyword evidence="2" id="KW-1133">Transmembrane helix</keyword>
<gene>
    <name evidence="3" type="ORF">H9846_10340</name>
</gene>
<feature type="transmembrane region" description="Helical" evidence="2">
    <location>
        <begin position="132"/>
        <end position="154"/>
    </location>
</feature>
<sequence>MIAESAVAGVLYSIGTGNFLTGYLGQLGASVSFCAIMAMIPQAGCVLQFFSPLLFERLHQRKLSIWLLCATYRFSLSLTFLAPMALGAQDRAAEGLALVFYTIAFLAAGFVTPGLQHMTLGLAPPDARGRFFALKDIVTSCVNSGCTLVLGRLLDWQIDRGHALAGYAMIGLICLALSAMDAGLLAATRENPVAFTSHMRLIDVMIPVRDKNFRPMLLYSVLGGLAGGFATPFLVVYQMRVLGLSHTFLTTVGVVSAAAAMAGGWYWGRCADRTNWRHVIRITAAVNLSCTLGWSLLQPQWARWAAPVLLVVSAACAGGANNASVNLQYACSPPSGKTAYIGATAAMASFAACLSAALGTALQPGLEAVLGPDSIRVMFVVAGLGGFANLIANGVRLPKVR</sequence>
<dbReference type="Gene3D" id="1.20.1250.20">
    <property type="entry name" value="MFS general substrate transporter like domains"/>
    <property type="match status" value="2"/>
</dbReference>
<feature type="transmembrane region" description="Helical" evidence="2">
    <location>
        <begin position="92"/>
        <end position="111"/>
    </location>
</feature>
<dbReference type="AlphaFoldDB" id="A0A9D1Y3A6"/>
<accession>A0A9D1Y3A6</accession>
<feature type="transmembrane region" description="Helical" evidence="2">
    <location>
        <begin position="166"/>
        <end position="187"/>
    </location>
</feature>
<dbReference type="InterPro" id="IPR036259">
    <property type="entry name" value="MFS_trans_sf"/>
</dbReference>
<dbReference type="GO" id="GO:0005886">
    <property type="term" value="C:plasma membrane"/>
    <property type="evidence" value="ECO:0007669"/>
    <property type="project" value="UniProtKB-SubCell"/>
</dbReference>
<reference evidence="3" key="2">
    <citation type="submission" date="2021-04" db="EMBL/GenBank/DDBJ databases">
        <authorList>
            <person name="Gilroy R."/>
        </authorList>
    </citation>
    <scope>NUCLEOTIDE SEQUENCE</scope>
    <source>
        <strain evidence="3">ChiHecec2B26-7398</strain>
    </source>
</reference>
<feature type="transmembrane region" description="Helical" evidence="2">
    <location>
        <begin position="27"/>
        <end position="51"/>
    </location>
</feature>
<dbReference type="PANTHER" id="PTHR23526">
    <property type="entry name" value="INTEGRAL MEMBRANE TRANSPORT PROTEIN-RELATED"/>
    <property type="match status" value="1"/>
</dbReference>
<feature type="transmembrane region" description="Helical" evidence="2">
    <location>
        <begin position="374"/>
        <end position="392"/>
    </location>
</feature>
<dbReference type="InterPro" id="IPR011701">
    <property type="entry name" value="MFS"/>
</dbReference>
<feature type="transmembrane region" description="Helical" evidence="2">
    <location>
        <begin position="279"/>
        <end position="298"/>
    </location>
</feature>
<protein>
    <submittedName>
        <fullName evidence="3">MFS transporter</fullName>
    </submittedName>
</protein>
<dbReference type="SUPFAM" id="SSF103473">
    <property type="entry name" value="MFS general substrate transporter"/>
    <property type="match status" value="1"/>
</dbReference>
<dbReference type="Proteomes" id="UP000886751">
    <property type="component" value="Unassembled WGS sequence"/>
</dbReference>
<dbReference type="InterPro" id="IPR052528">
    <property type="entry name" value="Sugar_transport-like"/>
</dbReference>
<reference evidence="3" key="1">
    <citation type="journal article" date="2021" name="PeerJ">
        <title>Extensive microbial diversity within the chicken gut microbiome revealed by metagenomics and culture.</title>
        <authorList>
            <person name="Gilroy R."/>
            <person name="Ravi A."/>
            <person name="Getino M."/>
            <person name="Pursley I."/>
            <person name="Horton D.L."/>
            <person name="Alikhan N.F."/>
            <person name="Baker D."/>
            <person name="Gharbi K."/>
            <person name="Hall N."/>
            <person name="Watson M."/>
            <person name="Adriaenssens E.M."/>
            <person name="Foster-Nyarko E."/>
            <person name="Jarju S."/>
            <person name="Secka A."/>
            <person name="Antonio M."/>
            <person name="Oren A."/>
            <person name="Chaudhuri R.R."/>
            <person name="La Ragione R."/>
            <person name="Hildebrand F."/>
            <person name="Pallen M.J."/>
        </authorList>
    </citation>
    <scope>NUCLEOTIDE SEQUENCE</scope>
    <source>
        <strain evidence="3">ChiHecec2B26-7398</strain>
    </source>
</reference>
<dbReference type="EMBL" id="DXEI01000156">
    <property type="protein sequence ID" value="HIX95836.1"/>
    <property type="molecule type" value="Genomic_DNA"/>
</dbReference>
<keyword evidence="2" id="KW-0472">Membrane</keyword>
<name>A0A9D1Y3A6_9FIRM</name>
<feature type="transmembrane region" description="Helical" evidence="2">
    <location>
        <begin position="248"/>
        <end position="267"/>
    </location>
</feature>
<feature type="transmembrane region" description="Helical" evidence="2">
    <location>
        <begin position="216"/>
        <end position="236"/>
    </location>
</feature>
<organism evidence="3 4">
    <name type="scientific">Candidatus Gemmiger excrementipullorum</name>
    <dbReference type="NCBI Taxonomy" id="2838610"/>
    <lineage>
        <taxon>Bacteria</taxon>
        <taxon>Bacillati</taxon>
        <taxon>Bacillota</taxon>
        <taxon>Clostridia</taxon>
        <taxon>Eubacteriales</taxon>
        <taxon>Gemmiger</taxon>
    </lineage>
</organism>
<evidence type="ECO:0000313" key="4">
    <source>
        <dbReference type="Proteomes" id="UP000886751"/>
    </source>
</evidence>
<feature type="transmembrane region" description="Helical" evidence="2">
    <location>
        <begin position="63"/>
        <end position="86"/>
    </location>
</feature>